<keyword evidence="5" id="KW-1185">Reference proteome</keyword>
<keyword evidence="1" id="KW-0106">Calcium</keyword>
<gene>
    <name evidence="4" type="ORF">CHS0354_029586</name>
</gene>
<dbReference type="SUPFAM" id="SSF47473">
    <property type="entry name" value="EF-hand"/>
    <property type="match status" value="1"/>
</dbReference>
<protein>
    <recommendedName>
        <fullName evidence="3">EF-hand domain-containing protein</fullName>
    </recommendedName>
</protein>
<dbReference type="AlphaFoldDB" id="A0AAE0RTB5"/>
<dbReference type="InterPro" id="IPR011992">
    <property type="entry name" value="EF-hand-dom_pair"/>
</dbReference>
<dbReference type="InterPro" id="IPR002048">
    <property type="entry name" value="EF_hand_dom"/>
</dbReference>
<evidence type="ECO:0000313" key="4">
    <source>
        <dbReference type="EMBL" id="KAK3579308.1"/>
    </source>
</evidence>
<accession>A0AAE0RTB5</accession>
<dbReference type="InterPro" id="IPR018247">
    <property type="entry name" value="EF_Hand_1_Ca_BS"/>
</dbReference>
<comment type="caution">
    <text evidence="4">The sequence shown here is derived from an EMBL/GenBank/DDBJ whole genome shotgun (WGS) entry which is preliminary data.</text>
</comment>
<evidence type="ECO:0000256" key="2">
    <source>
        <dbReference type="SAM" id="SignalP"/>
    </source>
</evidence>
<feature type="chain" id="PRO_5042153327" description="EF-hand domain-containing protein" evidence="2">
    <location>
        <begin position="23"/>
        <end position="221"/>
    </location>
</feature>
<dbReference type="PROSITE" id="PS00018">
    <property type="entry name" value="EF_HAND_1"/>
    <property type="match status" value="1"/>
</dbReference>
<name>A0AAE0RTB5_9BIVA</name>
<evidence type="ECO:0000313" key="5">
    <source>
        <dbReference type="Proteomes" id="UP001195483"/>
    </source>
</evidence>
<keyword evidence="2" id="KW-0732">Signal</keyword>
<evidence type="ECO:0000256" key="1">
    <source>
        <dbReference type="ARBA" id="ARBA00022837"/>
    </source>
</evidence>
<dbReference type="Pfam" id="PF13202">
    <property type="entry name" value="EF-hand_5"/>
    <property type="match status" value="1"/>
</dbReference>
<dbReference type="CDD" id="cd00051">
    <property type="entry name" value="EFh"/>
    <property type="match status" value="1"/>
</dbReference>
<organism evidence="4 5">
    <name type="scientific">Potamilus streckersoni</name>
    <dbReference type="NCBI Taxonomy" id="2493646"/>
    <lineage>
        <taxon>Eukaryota</taxon>
        <taxon>Metazoa</taxon>
        <taxon>Spiralia</taxon>
        <taxon>Lophotrochozoa</taxon>
        <taxon>Mollusca</taxon>
        <taxon>Bivalvia</taxon>
        <taxon>Autobranchia</taxon>
        <taxon>Heteroconchia</taxon>
        <taxon>Palaeoheterodonta</taxon>
        <taxon>Unionida</taxon>
        <taxon>Unionoidea</taxon>
        <taxon>Unionidae</taxon>
        <taxon>Ambleminae</taxon>
        <taxon>Lampsilini</taxon>
        <taxon>Potamilus</taxon>
    </lineage>
</organism>
<feature type="signal peptide" evidence="2">
    <location>
        <begin position="1"/>
        <end position="22"/>
    </location>
</feature>
<reference evidence="4" key="2">
    <citation type="journal article" date="2021" name="Genome Biol. Evol.">
        <title>Developing a high-quality reference genome for a parasitic bivalve with doubly uniparental inheritance (Bivalvia: Unionida).</title>
        <authorList>
            <person name="Smith C.H."/>
        </authorList>
    </citation>
    <scope>NUCLEOTIDE SEQUENCE</scope>
    <source>
        <strain evidence="4">CHS0354</strain>
        <tissue evidence="4">Mantle</tissue>
    </source>
</reference>
<dbReference type="EMBL" id="JAEAOA010001776">
    <property type="protein sequence ID" value="KAK3579308.1"/>
    <property type="molecule type" value="Genomic_DNA"/>
</dbReference>
<dbReference type="PROSITE" id="PS50222">
    <property type="entry name" value="EF_HAND_2"/>
    <property type="match status" value="1"/>
</dbReference>
<evidence type="ECO:0000259" key="3">
    <source>
        <dbReference type="PROSITE" id="PS50222"/>
    </source>
</evidence>
<dbReference type="Proteomes" id="UP001195483">
    <property type="component" value="Unassembled WGS sequence"/>
</dbReference>
<sequence length="221" mass="24840">MNLKEYFTLLVLTAALPKVTEAFLFRNLRDVVRNIGEAISTYIKPVCQSACPKVCPQLGDYIGLPGEITQVGCHIGCQKLCKRSIPDFVMSDVRYRVVPMSKDFNHYDLNGDKLITPEEFSRAEKLPLEEVYDIFKFADVDGDNMLDMDEFETAPFVFTDTMAARINNMIQENNDKISTAKANPTKLSSSDMEVARDVNNANISLAETMRSNITLDTDDMA</sequence>
<dbReference type="GO" id="GO:0005509">
    <property type="term" value="F:calcium ion binding"/>
    <property type="evidence" value="ECO:0007669"/>
    <property type="project" value="InterPro"/>
</dbReference>
<reference evidence="4" key="3">
    <citation type="submission" date="2023-05" db="EMBL/GenBank/DDBJ databases">
        <authorList>
            <person name="Smith C.H."/>
        </authorList>
    </citation>
    <scope>NUCLEOTIDE SEQUENCE</scope>
    <source>
        <strain evidence="4">CHS0354</strain>
        <tissue evidence="4">Mantle</tissue>
    </source>
</reference>
<proteinExistence type="predicted"/>
<reference evidence="4" key="1">
    <citation type="journal article" date="2021" name="Genome Biol. Evol.">
        <title>A High-Quality Reference Genome for a Parasitic Bivalve with Doubly Uniparental Inheritance (Bivalvia: Unionida).</title>
        <authorList>
            <person name="Smith C.H."/>
        </authorList>
    </citation>
    <scope>NUCLEOTIDE SEQUENCE</scope>
    <source>
        <strain evidence="4">CHS0354</strain>
    </source>
</reference>
<feature type="domain" description="EF-hand" evidence="3">
    <location>
        <begin position="126"/>
        <end position="161"/>
    </location>
</feature>
<dbReference type="Gene3D" id="1.10.238.10">
    <property type="entry name" value="EF-hand"/>
    <property type="match status" value="1"/>
</dbReference>